<organism evidence="1 2">
    <name type="scientific">Candidatus Jettenia ecosi</name>
    <dbReference type="NCBI Taxonomy" id="2494326"/>
    <lineage>
        <taxon>Bacteria</taxon>
        <taxon>Pseudomonadati</taxon>
        <taxon>Planctomycetota</taxon>
        <taxon>Candidatus Brocadiia</taxon>
        <taxon>Candidatus Brocadiales</taxon>
        <taxon>Candidatus Brocadiaceae</taxon>
        <taxon>Candidatus Jettenia</taxon>
    </lineage>
</organism>
<dbReference type="AlphaFoldDB" id="A0A533QAS5"/>
<reference evidence="1 2" key="1">
    <citation type="submission" date="2019-04" db="EMBL/GenBank/DDBJ databases">
        <title>Genome of a novel bacterium Candidatus Jettenia ecosi reconstructed from metagenome of an anammox bioreactor.</title>
        <authorList>
            <person name="Mardanov A.V."/>
            <person name="Beletsky A.V."/>
            <person name="Ravin N.V."/>
            <person name="Botchkova E.A."/>
            <person name="Litti Y.V."/>
            <person name="Nozhevnikova A.N."/>
        </authorList>
    </citation>
    <scope>NUCLEOTIDE SEQUENCE [LARGE SCALE GENOMIC DNA]</scope>
    <source>
        <strain evidence="1">J2</strain>
    </source>
</reference>
<dbReference type="EMBL" id="SULG01000036">
    <property type="protein sequence ID" value="TLD41804.1"/>
    <property type="molecule type" value="Genomic_DNA"/>
</dbReference>
<name>A0A533QAS5_9BACT</name>
<evidence type="ECO:0000313" key="2">
    <source>
        <dbReference type="Proteomes" id="UP000319783"/>
    </source>
</evidence>
<sequence length="57" mass="6329">MGVTNRAIASKWELFRPFWVALTNSVCQCFLFPISVCIQTGTDKPCPDGIAKLQILV</sequence>
<dbReference type="Proteomes" id="UP000319783">
    <property type="component" value="Unassembled WGS sequence"/>
</dbReference>
<gene>
    <name evidence="1" type="ORF">JETT_1959</name>
</gene>
<accession>A0A533QAS5</accession>
<proteinExistence type="predicted"/>
<protein>
    <submittedName>
        <fullName evidence="1">Uncharacterized protein</fullName>
    </submittedName>
</protein>
<evidence type="ECO:0000313" key="1">
    <source>
        <dbReference type="EMBL" id="TLD41804.1"/>
    </source>
</evidence>
<comment type="caution">
    <text evidence="1">The sequence shown here is derived from an EMBL/GenBank/DDBJ whole genome shotgun (WGS) entry which is preliminary data.</text>
</comment>